<gene>
    <name evidence="9" type="primary">lanKC</name>
    <name evidence="9" type="ORF">ABIH81_22625</name>
</gene>
<sequence length="868" mass="94683">MFELKQVYCFADQVFFDDVSNWRDGPGFDTAAGFRVDARQVPDGWTRVERGIWTVLRPDRTEGPEQGWKIHAAATPQNADEVISRVWDYCTARDIRFKYLRNPNVLVALNAKYAPRSASGKAVTIYPVDEAALRLILEELDPLLAGLSGPYILSDLRYGAGPLYVRYGGFRRMECLDDAGQLVPAIRDPDGTLVPDVRRPVFAPPSWATLPEFLRPHLAARTAGSGGELPYRVERTLHFSNAGGVYQALRTTDGKRVVLKEARPYAGFDEHRQDSVARMRRERWALEKLAGVPGVPEVYGSVEAGGHHFLVQEFLDAQSLHVWLGCNHPWVVLADPTPDDFAAFTKRALAVAERIERLLAAVHERGVVFGDLHLGNVMVHADDSVSLIDFELAFDAAQADWRPGLGATGFTSRDRSGADLDRYALAAVRLGMFMTLNRVVALDPDKVVQYAHEAERHFPLPAGWADEIIAELRPPGAKVHKPCGDEPLAVDLDASLPDWSAATRSMARAIMASATPDREDRLFPGDTRQFSVGGLNLAYGAAGVLWALSATGQGRWPGHEEWLLSAVRRQTGMRPGFYDGAAGVAYALHHLGHEEAAYDLVARWGGGPGAVLPMDLFSGYAGVGLNLLHLGRAAGESSWRTDALAIGDRLADSVRSGNPNLPRGERRPPRTPVEAGLMRGWSGVALFLLRLYEETGDRGLLDAAVTAVHRDLDRCTTTADGSLQVEEVGVRTLGYLEVGSAGIALVADELLEHRDDDRVRASLPALLSACARGFVIQVDLFRGRIGLGATLARIAGRHGITDVESAVDRHLRRLSWHAIAYRGELAFPGDLDFRLSMDLATGTAGVLLGTAAATGRTPDFLPFLSPRP</sequence>
<name>A0AAU7QWN5_9ACTN</name>
<proteinExistence type="predicted"/>
<dbReference type="PANTHER" id="PTHR43289">
    <property type="entry name" value="MITOGEN-ACTIVATED PROTEIN KINASE KINASE KINASE 20-RELATED"/>
    <property type="match status" value="1"/>
</dbReference>
<dbReference type="InterPro" id="IPR058053">
    <property type="entry name" value="RamC_C"/>
</dbReference>
<evidence type="ECO:0000256" key="6">
    <source>
        <dbReference type="ARBA" id="ARBA00022840"/>
    </source>
</evidence>
<dbReference type="Pfam" id="PF25816">
    <property type="entry name" value="RamC_N"/>
    <property type="match status" value="1"/>
</dbReference>
<keyword evidence="2" id="KW-0723">Serine/threonine-protein kinase</keyword>
<feature type="domain" description="Protein kinase" evidence="8">
    <location>
        <begin position="231"/>
        <end position="523"/>
    </location>
</feature>
<dbReference type="SMART" id="SM01260">
    <property type="entry name" value="LANC_like"/>
    <property type="match status" value="1"/>
</dbReference>
<evidence type="ECO:0000256" key="5">
    <source>
        <dbReference type="ARBA" id="ARBA00022777"/>
    </source>
</evidence>
<accession>A0AAU7QWN5</accession>
<dbReference type="NCBIfam" id="NF038151">
    <property type="entry name" value="lanthi_synth_III"/>
    <property type="match status" value="1"/>
</dbReference>
<dbReference type="InterPro" id="IPR011009">
    <property type="entry name" value="Kinase-like_dom_sf"/>
</dbReference>
<dbReference type="EMBL" id="CP157974">
    <property type="protein sequence ID" value="XBT80427.1"/>
    <property type="molecule type" value="Genomic_DNA"/>
</dbReference>
<dbReference type="Gene3D" id="1.50.10.10">
    <property type="match status" value="1"/>
</dbReference>
<keyword evidence="6" id="KW-0067">ATP-binding</keyword>
<dbReference type="AlphaFoldDB" id="A0AAU7QWN5"/>
<evidence type="ECO:0000259" key="8">
    <source>
        <dbReference type="PROSITE" id="PS50011"/>
    </source>
</evidence>
<dbReference type="InterPro" id="IPR057929">
    <property type="entry name" value="RamC_N"/>
</dbReference>
<dbReference type="Pfam" id="PF05147">
    <property type="entry name" value="LANC_like"/>
    <property type="match status" value="1"/>
</dbReference>
<dbReference type="Gene3D" id="3.30.200.20">
    <property type="entry name" value="Phosphorylase Kinase, domain 1"/>
    <property type="match status" value="1"/>
</dbReference>
<evidence type="ECO:0000256" key="1">
    <source>
        <dbReference type="ARBA" id="ARBA00012513"/>
    </source>
</evidence>
<dbReference type="GO" id="GO:0005524">
    <property type="term" value="F:ATP binding"/>
    <property type="evidence" value="ECO:0007669"/>
    <property type="project" value="UniProtKB-KW"/>
</dbReference>
<keyword evidence="5" id="KW-0418">Kinase</keyword>
<dbReference type="PROSITE" id="PS50011">
    <property type="entry name" value="PROTEIN_KINASE_DOM"/>
    <property type="match status" value="1"/>
</dbReference>
<evidence type="ECO:0000256" key="2">
    <source>
        <dbReference type="ARBA" id="ARBA00022527"/>
    </source>
</evidence>
<dbReference type="SUPFAM" id="SSF158745">
    <property type="entry name" value="LanC-like"/>
    <property type="match status" value="1"/>
</dbReference>
<dbReference type="PANTHER" id="PTHR43289:SF6">
    <property type="entry name" value="SERINE_THREONINE-PROTEIN KINASE NEKL-3"/>
    <property type="match status" value="1"/>
</dbReference>
<evidence type="ECO:0000256" key="4">
    <source>
        <dbReference type="ARBA" id="ARBA00022741"/>
    </source>
</evidence>
<keyword evidence="4" id="KW-0547">Nucleotide-binding</keyword>
<dbReference type="InterPro" id="IPR000719">
    <property type="entry name" value="Prot_kinase_dom"/>
</dbReference>
<dbReference type="SUPFAM" id="SSF56112">
    <property type="entry name" value="Protein kinase-like (PK-like)"/>
    <property type="match status" value="1"/>
</dbReference>
<evidence type="ECO:0000256" key="3">
    <source>
        <dbReference type="ARBA" id="ARBA00022679"/>
    </source>
</evidence>
<evidence type="ECO:0000313" key="9">
    <source>
        <dbReference type="EMBL" id="XBT80427.1"/>
    </source>
</evidence>
<dbReference type="Gene3D" id="1.50.10.20">
    <property type="match status" value="1"/>
</dbReference>
<feature type="region of interest" description="Disordered" evidence="7">
    <location>
        <begin position="655"/>
        <end position="674"/>
    </location>
</feature>
<dbReference type="EC" id="2.7.11.1" evidence="1"/>
<keyword evidence="3" id="KW-0808">Transferase</keyword>
<dbReference type="InterPro" id="IPR007822">
    <property type="entry name" value="LANC-like"/>
</dbReference>
<reference evidence="9" key="1">
    <citation type="submission" date="2024-06" db="EMBL/GenBank/DDBJ databases">
        <title>Micromonospora sp. strain HUAS YX12 genome sequences.</title>
        <authorList>
            <person name="Mo P."/>
        </authorList>
    </citation>
    <scope>NUCLEOTIDE SEQUENCE</scope>
    <source>
        <strain evidence="9">HUAS YX12</strain>
    </source>
</reference>
<organism evidence="9">
    <name type="scientific">Micromonospora sp. HUAS YX12</name>
    <dbReference type="NCBI Taxonomy" id="3156396"/>
    <lineage>
        <taxon>Bacteria</taxon>
        <taxon>Bacillati</taxon>
        <taxon>Actinomycetota</taxon>
        <taxon>Actinomycetes</taxon>
        <taxon>Micromonosporales</taxon>
        <taxon>Micromonosporaceae</taxon>
        <taxon>Micromonospora</taxon>
    </lineage>
</organism>
<dbReference type="GO" id="GO:0004674">
    <property type="term" value="F:protein serine/threonine kinase activity"/>
    <property type="evidence" value="ECO:0007669"/>
    <property type="project" value="UniProtKB-KW"/>
</dbReference>
<dbReference type="InterPro" id="IPR053524">
    <property type="entry name" value="Aerial_hyphae_peptide-synth"/>
</dbReference>
<dbReference type="GO" id="GO:0031179">
    <property type="term" value="P:peptide modification"/>
    <property type="evidence" value="ECO:0007669"/>
    <property type="project" value="InterPro"/>
</dbReference>
<dbReference type="SMART" id="SM00220">
    <property type="entry name" value="S_TKc"/>
    <property type="match status" value="1"/>
</dbReference>
<evidence type="ECO:0000256" key="7">
    <source>
        <dbReference type="SAM" id="MobiDB-lite"/>
    </source>
</evidence>
<protein>
    <recommendedName>
        <fullName evidence="1">non-specific serine/threonine protein kinase</fullName>
        <ecNumber evidence="1">2.7.11.1</ecNumber>
    </recommendedName>
</protein>
<dbReference type="CDD" id="cd04791">
    <property type="entry name" value="LanC_SerThrkinase"/>
    <property type="match status" value="1"/>
</dbReference>
<dbReference type="GO" id="GO:0005975">
    <property type="term" value="P:carbohydrate metabolic process"/>
    <property type="evidence" value="ECO:0007669"/>
    <property type="project" value="InterPro"/>
</dbReference>
<dbReference type="InterPro" id="IPR012341">
    <property type="entry name" value="6hp_glycosidase-like_sf"/>
</dbReference>
<dbReference type="RefSeq" id="WP_349876891.1">
    <property type="nucleotide sequence ID" value="NZ_CP157974.1"/>
</dbReference>
<dbReference type="Pfam" id="PF00069">
    <property type="entry name" value="Pkinase"/>
    <property type="match status" value="1"/>
</dbReference>
<dbReference type="Gene3D" id="1.10.510.10">
    <property type="entry name" value="Transferase(Phosphotransferase) domain 1"/>
    <property type="match status" value="1"/>
</dbReference>